<evidence type="ECO:0000313" key="3">
    <source>
        <dbReference type="EMBL" id="ABS21077.1"/>
    </source>
</evidence>
<feature type="transmembrane region" description="Helical" evidence="1">
    <location>
        <begin position="46"/>
        <end position="66"/>
    </location>
</feature>
<evidence type="ECO:0000256" key="1">
    <source>
        <dbReference type="SAM" id="Phobius"/>
    </source>
</evidence>
<dbReference type="EMBL" id="CP000764">
    <property type="protein sequence ID" value="ABS21077.1"/>
    <property type="molecule type" value="Genomic_DNA"/>
</dbReference>
<keyword evidence="1" id="KW-0472">Membrane</keyword>
<feature type="transmembrane region" description="Helical" evidence="1">
    <location>
        <begin position="395"/>
        <end position="411"/>
    </location>
</feature>
<dbReference type="InterPro" id="IPR005182">
    <property type="entry name" value="YdbS-like_PH"/>
</dbReference>
<evidence type="ECO:0000313" key="4">
    <source>
        <dbReference type="Proteomes" id="UP000002300"/>
    </source>
</evidence>
<feature type="domain" description="YdbS-like PH" evidence="2">
    <location>
        <begin position="269"/>
        <end position="345"/>
    </location>
</feature>
<reference evidence="3 4" key="1">
    <citation type="journal article" date="2008" name="Chem. Biol. Interact.">
        <title>Extending the Bacillus cereus group genomics to putative food-borne pathogens of different toxicity.</title>
        <authorList>
            <person name="Lapidus A."/>
            <person name="Goltsman E."/>
            <person name="Auger S."/>
            <person name="Galleron N."/>
            <person name="Segurens B."/>
            <person name="Dossat C."/>
            <person name="Land M.L."/>
            <person name="Broussolle V."/>
            <person name="Brillard J."/>
            <person name="Guinebretiere M.H."/>
            <person name="Sanchis V."/>
            <person name="Nguen-The C."/>
            <person name="Lereclus D."/>
            <person name="Richardson P."/>
            <person name="Wincker P."/>
            <person name="Weissenbach J."/>
            <person name="Ehrlich S.D."/>
            <person name="Sorokin A."/>
        </authorList>
    </citation>
    <scope>NUCLEOTIDE SEQUENCE [LARGE SCALE GENOMIC DNA]</scope>
    <source>
        <strain evidence="4">DSM 22905 / CIP 110041 / 391-98 / NVH 391-98</strain>
    </source>
</reference>
<dbReference type="STRING" id="315749.Bcer98_0732"/>
<dbReference type="PANTHER" id="PTHR34473">
    <property type="entry name" value="UPF0699 TRANSMEMBRANE PROTEIN YDBS"/>
    <property type="match status" value="1"/>
</dbReference>
<dbReference type="PANTHER" id="PTHR34473:SF2">
    <property type="entry name" value="UPF0699 TRANSMEMBRANE PROTEIN YDBT"/>
    <property type="match status" value="1"/>
</dbReference>
<organism evidence="3 4">
    <name type="scientific">Bacillus cytotoxicus (strain DSM 22905 / CIP 110041 / 391-98 / NVH 391-98)</name>
    <dbReference type="NCBI Taxonomy" id="315749"/>
    <lineage>
        <taxon>Bacteria</taxon>
        <taxon>Bacillati</taxon>
        <taxon>Bacillota</taxon>
        <taxon>Bacilli</taxon>
        <taxon>Bacillales</taxon>
        <taxon>Bacillaceae</taxon>
        <taxon>Bacillus</taxon>
        <taxon>Bacillus cereus group</taxon>
    </lineage>
</organism>
<accession>A7GLR9</accession>
<keyword evidence="4" id="KW-1185">Reference proteome</keyword>
<dbReference type="Pfam" id="PF03703">
    <property type="entry name" value="bPH_2"/>
    <property type="match status" value="2"/>
</dbReference>
<name>A7GLR9_BACCN</name>
<dbReference type="GeneID" id="33896111"/>
<dbReference type="AlphaFoldDB" id="A7GLR9"/>
<gene>
    <name evidence="3" type="ordered locus">Bcer98_0732</name>
</gene>
<dbReference type="eggNOG" id="COG3428">
    <property type="taxonomic scope" value="Bacteria"/>
</dbReference>
<keyword evidence="1" id="KW-0812">Transmembrane</keyword>
<dbReference type="RefSeq" id="WP_011983833.1">
    <property type="nucleotide sequence ID" value="NC_009674.1"/>
</dbReference>
<proteinExistence type="predicted"/>
<feature type="transmembrane region" description="Helical" evidence="1">
    <location>
        <begin position="243"/>
        <end position="269"/>
    </location>
</feature>
<evidence type="ECO:0000259" key="2">
    <source>
        <dbReference type="Pfam" id="PF03703"/>
    </source>
</evidence>
<dbReference type="HOGENOM" id="CLU_538250_0_0_9"/>
<feature type="domain" description="YdbS-like PH" evidence="2">
    <location>
        <begin position="66"/>
        <end position="131"/>
    </location>
</feature>
<sequence length="506" mass="58828">MHQKLRMRNHPIELLYINFTKIKDHLYPLLTTLIATLGINGKWERFAYYGFAIFVSYILLKSFLIWKNNVFIFYEDILSVREGVWSKEYSDIHYTKVKSISIDRTFVKRILNVSNVNIETVGGDTIQIVVSNKKLSYIKSILNRHINEVAKETQNTNFFKLKDYILITTTNFKLFWGSILLTLTTSQQLIKYLGLGENPEKNKGQENLFSFDFTEDSIHINLSQDFKNDIQGLLLSSGTVKTILSFILVIFIIIMIAWCISIIITFFTYKNFKVQRSTFGIDISYGLIDKKEVSIAKHDIRAVEIVQPWIYRLFGYSKIHLQLIGNSSRKSKIVLIPSIQSSEVSSLFKKYLPDFSMPKCIEKVHTIAFLKPAAVKVIKIGLLMLVLWLFTNLQVKYGVLLCLYIFGMEFLKNKQKGFSFEEKQITIQTIRSGTVRKVIYLKKFIETTGVSENTLERKLNLATYEIAVFSERVNDVRKIRCATNIYKKKFLEYLEQHKEGNLVKDI</sequence>
<dbReference type="Proteomes" id="UP000002300">
    <property type="component" value="Chromosome"/>
</dbReference>
<keyword evidence="1" id="KW-1133">Transmembrane helix</keyword>
<dbReference type="KEGG" id="bcy:Bcer98_0732"/>
<protein>
    <submittedName>
        <fullName evidence="3">Membrane-flanked domain</fullName>
    </submittedName>
</protein>
<dbReference type="OrthoDB" id="2317554at2"/>